<dbReference type="InterPro" id="IPR006597">
    <property type="entry name" value="Sel1-like"/>
</dbReference>
<dbReference type="SUPFAM" id="SSF81901">
    <property type="entry name" value="HCP-like"/>
    <property type="match status" value="1"/>
</dbReference>
<protein>
    <recommendedName>
        <fullName evidence="4">FOG: TPR repeat, SEL1 subfamily</fullName>
    </recommendedName>
</protein>
<reference evidence="2 3" key="1">
    <citation type="journal article" date="2014" name="Front. Genet.">
        <title>Genome and metabolic network of "Candidatus Phaeomarinobacter ectocarpi" Ec32, a new candidate genus of Alphaproteobacteria frequently associated with brown algae.</title>
        <authorList>
            <person name="Dittami S.M."/>
            <person name="Barbeyron T."/>
            <person name="Boyen C."/>
            <person name="Cambefort J."/>
            <person name="Collet G."/>
            <person name="Delage L."/>
            <person name="Gobet A."/>
            <person name="Groisillier A."/>
            <person name="Leblanc C."/>
            <person name="Michel G."/>
            <person name="Scornet D."/>
            <person name="Siegel A."/>
            <person name="Tapia J.E."/>
            <person name="Tonon T."/>
        </authorList>
    </citation>
    <scope>NUCLEOTIDE SEQUENCE [LARGE SCALE GENOMIC DNA]</scope>
    <source>
        <strain evidence="2 3">Ec32</strain>
    </source>
</reference>
<evidence type="ECO:0000256" key="1">
    <source>
        <dbReference type="SAM" id="Phobius"/>
    </source>
</evidence>
<dbReference type="SMART" id="SM00671">
    <property type="entry name" value="SEL1"/>
    <property type="match status" value="3"/>
</dbReference>
<evidence type="ECO:0000313" key="3">
    <source>
        <dbReference type="Proteomes" id="UP000032160"/>
    </source>
</evidence>
<dbReference type="STRING" id="1458461.BN1012_Phect3061"/>
<dbReference type="Proteomes" id="UP000032160">
    <property type="component" value="Chromosome I"/>
</dbReference>
<dbReference type="PANTHER" id="PTHR11102:SF160">
    <property type="entry name" value="ERAD-ASSOCIATED E3 UBIQUITIN-PROTEIN LIGASE COMPONENT HRD3"/>
    <property type="match status" value="1"/>
</dbReference>
<dbReference type="AlphaFoldDB" id="X5MB53"/>
<evidence type="ECO:0008006" key="4">
    <source>
        <dbReference type="Google" id="ProtNLM"/>
    </source>
</evidence>
<keyword evidence="1" id="KW-0472">Membrane</keyword>
<gene>
    <name evidence="2" type="ORF">BN1012_Phect3061</name>
</gene>
<dbReference type="EMBL" id="HG966617">
    <property type="protein sequence ID" value="CDO61273.1"/>
    <property type="molecule type" value="Genomic_DNA"/>
</dbReference>
<dbReference type="PANTHER" id="PTHR11102">
    <property type="entry name" value="SEL-1-LIKE PROTEIN"/>
    <property type="match status" value="1"/>
</dbReference>
<proteinExistence type="predicted"/>
<keyword evidence="3" id="KW-1185">Reference proteome</keyword>
<dbReference type="Gene3D" id="1.25.40.10">
    <property type="entry name" value="Tetratricopeptide repeat domain"/>
    <property type="match status" value="1"/>
</dbReference>
<evidence type="ECO:0000313" key="2">
    <source>
        <dbReference type="EMBL" id="CDO61273.1"/>
    </source>
</evidence>
<feature type="transmembrane region" description="Helical" evidence="1">
    <location>
        <begin position="21"/>
        <end position="38"/>
    </location>
</feature>
<dbReference type="InterPro" id="IPR011990">
    <property type="entry name" value="TPR-like_helical_dom_sf"/>
</dbReference>
<dbReference type="Pfam" id="PF08238">
    <property type="entry name" value="Sel1"/>
    <property type="match status" value="3"/>
</dbReference>
<dbReference type="InterPro" id="IPR050767">
    <property type="entry name" value="Sel1_AlgK"/>
</dbReference>
<organism evidence="2 3">
    <name type="scientific">Candidatus Phaeomarinibacter ectocarpi</name>
    <dbReference type="NCBI Taxonomy" id="1458461"/>
    <lineage>
        <taxon>Bacteria</taxon>
        <taxon>Pseudomonadati</taxon>
        <taxon>Pseudomonadota</taxon>
        <taxon>Alphaproteobacteria</taxon>
        <taxon>Hyphomicrobiales</taxon>
        <taxon>Parvibaculaceae</taxon>
        <taxon>Candidatus Phaeomarinibacter</taxon>
    </lineage>
</organism>
<keyword evidence="1" id="KW-1133">Transmembrane helix</keyword>
<accession>X5MB53</accession>
<sequence>MTKRSADTKAASMENGPSLQGLAVAGVLALGALIWVGMADAKSPALDAASGEAEALEDTYAAETADAPRPLAEGDEDAIARVVREAERTEDGGFGLYKRGLYPEALMVWEEAAEAGDAGAAYRIGAAYMDGQSVSHSFDEGLKWLRRAADMGDGRAMGDLGSAYDWGFGVEQDRAEAAKWFEQGALRGHAASQYNVGVLYEEGEGVEKDVVKAYMYYILSNENGFPKYPAEAIEALTPKLTNDQIKKGVDAARAFEPI</sequence>
<keyword evidence="1" id="KW-0812">Transmembrane</keyword>
<name>X5MB53_9HYPH</name>
<dbReference type="KEGG" id="pect:BN1012_Phect3061"/>
<dbReference type="RefSeq" id="WP_171815930.1">
    <property type="nucleotide sequence ID" value="NZ_HG966617.1"/>
</dbReference>
<dbReference type="HOGENOM" id="CLU_1076406_0_0_5"/>